<evidence type="ECO:0000256" key="1">
    <source>
        <dbReference type="SAM" id="Phobius"/>
    </source>
</evidence>
<accession>A0ABY6CN08</accession>
<evidence type="ECO:0000313" key="2">
    <source>
        <dbReference type="EMBL" id="UXP31139.1"/>
    </source>
</evidence>
<keyword evidence="3" id="KW-1185">Reference proteome</keyword>
<proteinExistence type="predicted"/>
<dbReference type="Proteomes" id="UP001065174">
    <property type="component" value="Chromosome"/>
</dbReference>
<organism evidence="2 3">
    <name type="scientific">Reichenbachiella agarivorans</name>
    <dbReference type="NCBI Taxonomy" id="2979464"/>
    <lineage>
        <taxon>Bacteria</taxon>
        <taxon>Pseudomonadati</taxon>
        <taxon>Bacteroidota</taxon>
        <taxon>Cytophagia</taxon>
        <taxon>Cytophagales</taxon>
        <taxon>Reichenbachiellaceae</taxon>
        <taxon>Reichenbachiella</taxon>
    </lineage>
</organism>
<dbReference type="RefSeq" id="WP_262308583.1">
    <property type="nucleotide sequence ID" value="NZ_CP106679.1"/>
</dbReference>
<protein>
    <submittedName>
        <fullName evidence="2">Uncharacterized protein</fullName>
    </submittedName>
</protein>
<evidence type="ECO:0000313" key="3">
    <source>
        <dbReference type="Proteomes" id="UP001065174"/>
    </source>
</evidence>
<feature type="transmembrane region" description="Helical" evidence="1">
    <location>
        <begin position="6"/>
        <end position="25"/>
    </location>
</feature>
<feature type="transmembrane region" description="Helical" evidence="1">
    <location>
        <begin position="93"/>
        <end position="113"/>
    </location>
</feature>
<gene>
    <name evidence="2" type="ORF">N6H18_12350</name>
</gene>
<dbReference type="EMBL" id="CP106679">
    <property type="protein sequence ID" value="UXP31139.1"/>
    <property type="molecule type" value="Genomic_DNA"/>
</dbReference>
<sequence length="183" mass="21295">MTDPSLQMFLLAFMVVTTWMMVFWAQFRKLISIKVEAKNIEEIARYNRLKRISGWYWLIFSVFGVMTVIYAVAPDFYFLFMPLDMFHHPVINTMGLLILKISIVWIVIAQLDIDKELYKYSRNINSLSAMELVNYTERKLLTGMLVLFVGYFITITNLIGLLLVIVSFVVHANVFSRKSATPS</sequence>
<name>A0ABY6CN08_9BACT</name>
<keyword evidence="1" id="KW-0472">Membrane</keyword>
<reference evidence="2" key="1">
    <citation type="submission" date="2022-09" db="EMBL/GenBank/DDBJ databases">
        <title>Comparative genomics and taxonomic characterization of three novel marine species of genus Reichenbachiella exhibiting antioxidant and polysaccharide degradation activities.</title>
        <authorList>
            <person name="Muhammad N."/>
            <person name="Lee Y.-J."/>
            <person name="Ko J."/>
            <person name="Kim S.-G."/>
        </authorList>
    </citation>
    <scope>NUCLEOTIDE SEQUENCE</scope>
    <source>
        <strain evidence="2">BKB1-1</strain>
    </source>
</reference>
<keyword evidence="1" id="KW-1133">Transmembrane helix</keyword>
<feature type="transmembrane region" description="Helical" evidence="1">
    <location>
        <begin position="55"/>
        <end position="73"/>
    </location>
</feature>
<keyword evidence="1" id="KW-0812">Transmembrane</keyword>
<feature type="transmembrane region" description="Helical" evidence="1">
    <location>
        <begin position="145"/>
        <end position="170"/>
    </location>
</feature>